<dbReference type="PANTHER" id="PTHR30154">
    <property type="entry name" value="LEUCINE-RESPONSIVE REGULATORY PROTEIN"/>
    <property type="match status" value="1"/>
</dbReference>
<dbReference type="SUPFAM" id="SSF54909">
    <property type="entry name" value="Dimeric alpha+beta barrel"/>
    <property type="match status" value="1"/>
</dbReference>
<dbReference type="InterPro" id="IPR019888">
    <property type="entry name" value="Tscrpt_reg_AsnC-like"/>
</dbReference>
<keyword evidence="1" id="KW-0805">Transcription regulation</keyword>
<dbReference type="PANTHER" id="PTHR30154:SF34">
    <property type="entry name" value="TRANSCRIPTIONAL REGULATOR AZLB"/>
    <property type="match status" value="1"/>
</dbReference>
<dbReference type="SUPFAM" id="SSF46785">
    <property type="entry name" value="Winged helix' DNA-binding domain"/>
    <property type="match status" value="1"/>
</dbReference>
<evidence type="ECO:0000256" key="1">
    <source>
        <dbReference type="ARBA" id="ARBA00023015"/>
    </source>
</evidence>
<evidence type="ECO:0000256" key="2">
    <source>
        <dbReference type="ARBA" id="ARBA00023125"/>
    </source>
</evidence>
<dbReference type="InterPro" id="IPR011008">
    <property type="entry name" value="Dimeric_a/b-barrel"/>
</dbReference>
<comment type="caution">
    <text evidence="5">The sequence shown here is derived from an EMBL/GenBank/DDBJ whole genome shotgun (WGS) entry which is preliminary data.</text>
</comment>
<dbReference type="GO" id="GO:0003677">
    <property type="term" value="F:DNA binding"/>
    <property type="evidence" value="ECO:0007669"/>
    <property type="project" value="UniProtKB-KW"/>
</dbReference>
<keyword evidence="3" id="KW-0804">Transcription</keyword>
<dbReference type="Gene3D" id="1.10.10.10">
    <property type="entry name" value="Winged helix-like DNA-binding domain superfamily/Winged helix DNA-binding domain"/>
    <property type="match status" value="1"/>
</dbReference>
<dbReference type="InterPro" id="IPR000485">
    <property type="entry name" value="AsnC-type_HTH_dom"/>
</dbReference>
<organism evidence="5 6">
    <name type="scientific">Actinokineospora diospyrosa</name>
    <dbReference type="NCBI Taxonomy" id="103728"/>
    <lineage>
        <taxon>Bacteria</taxon>
        <taxon>Bacillati</taxon>
        <taxon>Actinomycetota</taxon>
        <taxon>Actinomycetes</taxon>
        <taxon>Pseudonocardiales</taxon>
        <taxon>Pseudonocardiaceae</taxon>
        <taxon>Actinokineospora</taxon>
    </lineage>
</organism>
<sequence length="154" mass="17444">MPANLDDTDHRLLELLQHDSGRTLAALGELVGLSPSAVQRRIDRYRANGLLLREIAVLDPSPVLLAVCLVTLDQESPETHTRFREWVLAAPEVQQFYNVSGEHDYVVVLATTDMRHHRETAERVIKNAPHLRRYSTMFVLDPVRTTLTVPTRGN</sequence>
<feature type="domain" description="HTH asnC-type" evidence="4">
    <location>
        <begin position="5"/>
        <end position="61"/>
    </location>
</feature>
<dbReference type="PRINTS" id="PR00033">
    <property type="entry name" value="HTHASNC"/>
</dbReference>
<keyword evidence="6" id="KW-1185">Reference proteome</keyword>
<dbReference type="Gene3D" id="3.30.70.920">
    <property type="match status" value="1"/>
</dbReference>
<dbReference type="InterPro" id="IPR036390">
    <property type="entry name" value="WH_DNA-bd_sf"/>
</dbReference>
<dbReference type="RefSeq" id="WP_253887133.1">
    <property type="nucleotide sequence ID" value="NZ_BAAAVB010000013.1"/>
</dbReference>
<keyword evidence="2 5" id="KW-0238">DNA-binding</keyword>
<gene>
    <name evidence="5" type="ORF">LV75_002646</name>
</gene>
<dbReference type="EMBL" id="JAMTCO010000006">
    <property type="protein sequence ID" value="MCP2270145.1"/>
    <property type="molecule type" value="Genomic_DNA"/>
</dbReference>
<dbReference type="PROSITE" id="PS50956">
    <property type="entry name" value="HTH_ASNC_2"/>
    <property type="match status" value="1"/>
</dbReference>
<evidence type="ECO:0000259" key="4">
    <source>
        <dbReference type="PROSITE" id="PS50956"/>
    </source>
</evidence>
<dbReference type="InterPro" id="IPR019887">
    <property type="entry name" value="Tscrpt_reg_AsnC/Lrp_C"/>
</dbReference>
<protein>
    <submittedName>
        <fullName evidence="5">DNA-binding transcriptional regulator, Lrp family</fullName>
    </submittedName>
</protein>
<dbReference type="SMART" id="SM00344">
    <property type="entry name" value="HTH_ASNC"/>
    <property type="match status" value="1"/>
</dbReference>
<name>A0ABT1IBY6_9PSEU</name>
<dbReference type="Proteomes" id="UP001205185">
    <property type="component" value="Unassembled WGS sequence"/>
</dbReference>
<evidence type="ECO:0000256" key="3">
    <source>
        <dbReference type="ARBA" id="ARBA00023163"/>
    </source>
</evidence>
<accession>A0ABT1IBY6</accession>
<dbReference type="Pfam" id="PF13404">
    <property type="entry name" value="HTH_AsnC-type"/>
    <property type="match status" value="1"/>
</dbReference>
<evidence type="ECO:0000313" key="5">
    <source>
        <dbReference type="EMBL" id="MCP2270145.1"/>
    </source>
</evidence>
<evidence type="ECO:0000313" key="6">
    <source>
        <dbReference type="Proteomes" id="UP001205185"/>
    </source>
</evidence>
<dbReference type="Pfam" id="PF01037">
    <property type="entry name" value="AsnC_trans_reg"/>
    <property type="match status" value="1"/>
</dbReference>
<dbReference type="InterPro" id="IPR036388">
    <property type="entry name" value="WH-like_DNA-bd_sf"/>
</dbReference>
<proteinExistence type="predicted"/>
<reference evidence="5 6" key="1">
    <citation type="submission" date="2022-06" db="EMBL/GenBank/DDBJ databases">
        <title>Genomic Encyclopedia of Archaeal and Bacterial Type Strains, Phase II (KMG-II): from individual species to whole genera.</title>
        <authorList>
            <person name="Goeker M."/>
        </authorList>
    </citation>
    <scope>NUCLEOTIDE SEQUENCE [LARGE SCALE GENOMIC DNA]</scope>
    <source>
        <strain evidence="5 6">DSM 44255</strain>
    </source>
</reference>